<feature type="region of interest" description="Disordered" evidence="1">
    <location>
        <begin position="110"/>
        <end position="140"/>
    </location>
</feature>
<dbReference type="EMBL" id="JBDFQZ010000007">
    <property type="protein sequence ID" value="KAK9705878.1"/>
    <property type="molecule type" value="Genomic_DNA"/>
</dbReference>
<feature type="compositionally biased region" description="Basic and acidic residues" evidence="1">
    <location>
        <begin position="66"/>
        <end position="76"/>
    </location>
</feature>
<reference evidence="2" key="1">
    <citation type="submission" date="2024-03" db="EMBL/GenBank/DDBJ databases">
        <title>WGS assembly of Saponaria officinalis var. Norfolk2.</title>
        <authorList>
            <person name="Jenkins J."/>
            <person name="Shu S."/>
            <person name="Grimwood J."/>
            <person name="Barry K."/>
            <person name="Goodstein D."/>
            <person name="Schmutz J."/>
            <person name="Leebens-Mack J."/>
            <person name="Osbourn A."/>
        </authorList>
    </citation>
    <scope>NUCLEOTIDE SEQUENCE [LARGE SCALE GENOMIC DNA]</scope>
    <source>
        <strain evidence="2">JIC</strain>
    </source>
</reference>
<keyword evidence="3" id="KW-1185">Reference proteome</keyword>
<proteinExistence type="predicted"/>
<protein>
    <submittedName>
        <fullName evidence="2">Uncharacterized protein</fullName>
    </submittedName>
</protein>
<accession>A0AAW1JLD6</accession>
<name>A0AAW1JLD6_SAPOF</name>
<feature type="compositionally biased region" description="Polar residues" evidence="1">
    <location>
        <begin position="113"/>
        <end position="140"/>
    </location>
</feature>
<comment type="caution">
    <text evidence="2">The sequence shown here is derived from an EMBL/GenBank/DDBJ whole genome shotgun (WGS) entry which is preliminary data.</text>
</comment>
<dbReference type="Proteomes" id="UP001443914">
    <property type="component" value="Unassembled WGS sequence"/>
</dbReference>
<gene>
    <name evidence="2" type="ORF">RND81_07G088900</name>
</gene>
<feature type="compositionally biased region" description="Basic residues" evidence="1">
    <location>
        <begin position="43"/>
        <end position="52"/>
    </location>
</feature>
<feature type="region of interest" description="Disordered" evidence="1">
    <location>
        <begin position="1"/>
        <end position="94"/>
    </location>
</feature>
<sequence length="140" mass="15565">MPGIKQWEKVNMPEPLPPPYKKMPGRPNSRKRKKEAGKGESKRVKRARKPNKCGKCGQLGHNTKTSKNEAIAKEPVGKAPPRPQSTSQWSTKVRERVAKRKAEKQAHYKMVAQSGNENSQAPQDPIIPSQSSVCRASTIS</sequence>
<dbReference type="AlphaFoldDB" id="A0AAW1JLD6"/>
<evidence type="ECO:0000313" key="2">
    <source>
        <dbReference type="EMBL" id="KAK9705878.1"/>
    </source>
</evidence>
<evidence type="ECO:0000256" key="1">
    <source>
        <dbReference type="SAM" id="MobiDB-lite"/>
    </source>
</evidence>
<evidence type="ECO:0000313" key="3">
    <source>
        <dbReference type="Proteomes" id="UP001443914"/>
    </source>
</evidence>
<organism evidence="2 3">
    <name type="scientific">Saponaria officinalis</name>
    <name type="common">Common soapwort</name>
    <name type="synonym">Lychnis saponaria</name>
    <dbReference type="NCBI Taxonomy" id="3572"/>
    <lineage>
        <taxon>Eukaryota</taxon>
        <taxon>Viridiplantae</taxon>
        <taxon>Streptophyta</taxon>
        <taxon>Embryophyta</taxon>
        <taxon>Tracheophyta</taxon>
        <taxon>Spermatophyta</taxon>
        <taxon>Magnoliopsida</taxon>
        <taxon>eudicotyledons</taxon>
        <taxon>Gunneridae</taxon>
        <taxon>Pentapetalae</taxon>
        <taxon>Caryophyllales</taxon>
        <taxon>Caryophyllaceae</taxon>
        <taxon>Caryophylleae</taxon>
        <taxon>Saponaria</taxon>
    </lineage>
</organism>